<reference evidence="1 2" key="1">
    <citation type="submission" date="2021-01" db="EMBL/GenBank/DDBJ databases">
        <title>WGS of actinomycetes isolated from Thailand.</title>
        <authorList>
            <person name="Thawai C."/>
        </authorList>
    </citation>
    <scope>NUCLEOTIDE SEQUENCE [LARGE SCALE GENOMIC DNA]</scope>
    <source>
        <strain evidence="1 2">CH5-8</strain>
    </source>
</reference>
<accession>A0ABS1NWW9</accession>
<sequence length="442" mass="48302">MAQQAEIHVSRKIVEGVQAPSGDQPVTPAPHLRQQVWFATEDVRAGTAPSPTFEWSLQGAYAHEGKTATGTAHVFLAPGHRNLERPLILADGFNYGPSDLPGLWKHFDKKEGGNFLTRLRDSGIDVILLGFDERHTYIQANAGVAVACIERAASERIGSEPLIVGGVSMGGMITRYALARMESEDHDHQTGTYFSWDTPHNGAWIPLILQQMAYFFESFIPEEPGHPKQAELIRSPAAQQLLWAWVENSKYEGPVATSSKLRTDFLRELASYGNFPMRPKKIGVANGHGAGVGLKLTPGETAFDWKNRYNTVSAKALVQPDKGESEPIGSMHIALEIRRSSTTAVPALDGVPGGTLGSFGMVAQALGIEVDERFDSTCFVPAVSAIALDFDPATWDVDPALDISSLDRDRSDLDDFLCDGENSPHSEPRRALTDFLVNHFTR</sequence>
<dbReference type="InterPro" id="IPR029058">
    <property type="entry name" value="AB_hydrolase_fold"/>
</dbReference>
<keyword evidence="2" id="KW-1185">Reference proteome</keyword>
<evidence type="ECO:0008006" key="3">
    <source>
        <dbReference type="Google" id="ProtNLM"/>
    </source>
</evidence>
<dbReference type="Proteomes" id="UP000621386">
    <property type="component" value="Unassembled WGS sequence"/>
</dbReference>
<evidence type="ECO:0000313" key="1">
    <source>
        <dbReference type="EMBL" id="MBL1104499.1"/>
    </source>
</evidence>
<organism evidence="1 2">
    <name type="scientific">Streptomyces musisoli</name>
    <dbReference type="NCBI Taxonomy" id="2802280"/>
    <lineage>
        <taxon>Bacteria</taxon>
        <taxon>Bacillati</taxon>
        <taxon>Actinomycetota</taxon>
        <taxon>Actinomycetes</taxon>
        <taxon>Kitasatosporales</taxon>
        <taxon>Streptomycetaceae</taxon>
        <taxon>Streptomyces</taxon>
    </lineage>
</organism>
<name>A0ABS1NWW9_9ACTN</name>
<proteinExistence type="predicted"/>
<dbReference type="RefSeq" id="WP_201814893.1">
    <property type="nucleotide sequence ID" value="NZ_JAERRH010000002.1"/>
</dbReference>
<dbReference type="EMBL" id="JAERRH010000002">
    <property type="protein sequence ID" value="MBL1104499.1"/>
    <property type="molecule type" value="Genomic_DNA"/>
</dbReference>
<dbReference type="SUPFAM" id="SSF53474">
    <property type="entry name" value="alpha/beta-Hydrolases"/>
    <property type="match status" value="1"/>
</dbReference>
<comment type="caution">
    <text evidence="1">The sequence shown here is derived from an EMBL/GenBank/DDBJ whole genome shotgun (WGS) entry which is preliminary data.</text>
</comment>
<protein>
    <recommendedName>
        <fullName evidence="3">DUF676 domain-containing protein</fullName>
    </recommendedName>
</protein>
<dbReference type="Gene3D" id="3.40.50.1820">
    <property type="entry name" value="alpha/beta hydrolase"/>
    <property type="match status" value="1"/>
</dbReference>
<gene>
    <name evidence="1" type="ORF">JK361_07790</name>
</gene>
<evidence type="ECO:0000313" key="2">
    <source>
        <dbReference type="Proteomes" id="UP000621386"/>
    </source>
</evidence>